<evidence type="ECO:0000256" key="9">
    <source>
        <dbReference type="ARBA" id="ARBA00022729"/>
    </source>
</evidence>
<evidence type="ECO:0000259" key="15">
    <source>
        <dbReference type="Pfam" id="PF18962"/>
    </source>
</evidence>
<evidence type="ECO:0000256" key="4">
    <source>
        <dbReference type="ARBA" id="ARBA00012564"/>
    </source>
</evidence>
<dbReference type="PANTHER" id="PTHR11533">
    <property type="entry name" value="PROTEASE M1 ZINC METALLOPROTEASE"/>
    <property type="match status" value="1"/>
</dbReference>
<dbReference type="SUPFAM" id="SSF55486">
    <property type="entry name" value="Metalloproteases ('zincins'), catalytic domain"/>
    <property type="match status" value="1"/>
</dbReference>
<keyword evidence="11" id="KW-0862">Zinc</keyword>
<evidence type="ECO:0000256" key="11">
    <source>
        <dbReference type="ARBA" id="ARBA00022833"/>
    </source>
</evidence>
<dbReference type="Gene3D" id="1.10.390.10">
    <property type="entry name" value="Neutral Protease Domain 2"/>
    <property type="match status" value="1"/>
</dbReference>
<feature type="domain" description="Peptidase M1 membrane alanine aminopeptidase" evidence="13">
    <location>
        <begin position="315"/>
        <end position="462"/>
    </location>
</feature>
<evidence type="ECO:0000313" key="16">
    <source>
        <dbReference type="EMBL" id="AWG24772.1"/>
    </source>
</evidence>
<dbReference type="Pfam" id="PF18962">
    <property type="entry name" value="Por_Secre_tail"/>
    <property type="match status" value="1"/>
</dbReference>
<proteinExistence type="inferred from homology"/>
<evidence type="ECO:0000259" key="14">
    <source>
        <dbReference type="Pfam" id="PF17900"/>
    </source>
</evidence>
<dbReference type="InterPro" id="IPR001930">
    <property type="entry name" value="Peptidase_M1"/>
</dbReference>
<comment type="similarity">
    <text evidence="3">Belongs to the peptidase M1 family.</text>
</comment>
<name>A0A2S1LLZ0_9FLAO</name>
<dbReference type="EC" id="3.4.11.2" evidence="4"/>
<dbReference type="GO" id="GO:0043171">
    <property type="term" value="P:peptide catabolic process"/>
    <property type="evidence" value="ECO:0007669"/>
    <property type="project" value="TreeGrafter"/>
</dbReference>
<dbReference type="InterPro" id="IPR045357">
    <property type="entry name" value="Aminopeptidase_N-like_N"/>
</dbReference>
<feature type="domain" description="Aminopeptidase N-like N-terminal" evidence="14">
    <location>
        <begin position="55"/>
        <end position="226"/>
    </location>
</feature>
<keyword evidence="10" id="KW-0378">Hydrolase</keyword>
<dbReference type="Gene3D" id="2.60.40.1730">
    <property type="entry name" value="tricorn interacting facor f3 domain"/>
    <property type="match status" value="1"/>
</dbReference>
<keyword evidence="8" id="KW-0479">Metal-binding</keyword>
<dbReference type="OrthoDB" id="100605at2"/>
<dbReference type="GO" id="GO:0008270">
    <property type="term" value="F:zinc ion binding"/>
    <property type="evidence" value="ECO:0007669"/>
    <property type="project" value="InterPro"/>
</dbReference>
<dbReference type="AlphaFoldDB" id="A0A2S1LLZ0"/>
<dbReference type="GO" id="GO:0006508">
    <property type="term" value="P:proteolysis"/>
    <property type="evidence" value="ECO:0007669"/>
    <property type="project" value="UniProtKB-KW"/>
</dbReference>
<comment type="catalytic activity">
    <reaction evidence="1">
        <text>Release of an N-terminal amino acid, Xaa-|-Yaa- from a peptide, amide or arylamide. Xaa is preferably Ala, but may be most amino acids including Pro (slow action). When a terminal hydrophobic residue is followed by a prolyl residue, the two may be released as an intact Xaa-Pro dipeptide.</text>
        <dbReference type="EC" id="3.4.11.2"/>
    </reaction>
</comment>
<evidence type="ECO:0000256" key="6">
    <source>
        <dbReference type="ARBA" id="ARBA00022438"/>
    </source>
</evidence>
<evidence type="ECO:0000256" key="3">
    <source>
        <dbReference type="ARBA" id="ARBA00010136"/>
    </source>
</evidence>
<dbReference type="GO" id="GO:0005737">
    <property type="term" value="C:cytoplasm"/>
    <property type="evidence" value="ECO:0007669"/>
    <property type="project" value="TreeGrafter"/>
</dbReference>
<dbReference type="PRINTS" id="PR00756">
    <property type="entry name" value="ALADIPTASE"/>
</dbReference>
<dbReference type="KEGG" id="fki:FK004_05790"/>
<dbReference type="InterPro" id="IPR026444">
    <property type="entry name" value="Secre_tail"/>
</dbReference>
<evidence type="ECO:0000313" key="17">
    <source>
        <dbReference type="Proteomes" id="UP000244677"/>
    </source>
</evidence>
<evidence type="ECO:0000256" key="1">
    <source>
        <dbReference type="ARBA" id="ARBA00000098"/>
    </source>
</evidence>
<dbReference type="NCBIfam" id="TIGR04183">
    <property type="entry name" value="Por_Secre_tail"/>
    <property type="match status" value="1"/>
</dbReference>
<evidence type="ECO:0000256" key="5">
    <source>
        <dbReference type="ARBA" id="ARBA00015611"/>
    </source>
</evidence>
<dbReference type="GO" id="GO:0042277">
    <property type="term" value="F:peptide binding"/>
    <property type="evidence" value="ECO:0007669"/>
    <property type="project" value="TreeGrafter"/>
</dbReference>
<organism evidence="16 17">
    <name type="scientific">Flavobacterium kingsejongi</name>
    <dbReference type="NCBI Taxonomy" id="1678728"/>
    <lineage>
        <taxon>Bacteria</taxon>
        <taxon>Pseudomonadati</taxon>
        <taxon>Bacteroidota</taxon>
        <taxon>Flavobacteriia</taxon>
        <taxon>Flavobacteriales</taxon>
        <taxon>Flavobacteriaceae</taxon>
        <taxon>Flavobacterium</taxon>
    </lineage>
</organism>
<dbReference type="InterPro" id="IPR042097">
    <property type="entry name" value="Aminopeptidase_N-like_N_sf"/>
</dbReference>
<dbReference type="Pfam" id="PF01433">
    <property type="entry name" value="Peptidase_M1"/>
    <property type="match status" value="1"/>
</dbReference>
<dbReference type="InterPro" id="IPR027268">
    <property type="entry name" value="Peptidase_M4/M1_CTD_sf"/>
</dbReference>
<evidence type="ECO:0000256" key="2">
    <source>
        <dbReference type="ARBA" id="ARBA00001947"/>
    </source>
</evidence>
<comment type="cofactor">
    <cofactor evidence="2">
        <name>Zn(2+)</name>
        <dbReference type="ChEBI" id="CHEBI:29105"/>
    </cofactor>
</comment>
<evidence type="ECO:0000256" key="12">
    <source>
        <dbReference type="ARBA" id="ARBA00023049"/>
    </source>
</evidence>
<keyword evidence="6" id="KW-0031">Aminopeptidase</keyword>
<reference evidence="16 17" key="1">
    <citation type="submission" date="2017-04" db="EMBL/GenBank/DDBJ databases">
        <title>Complete genome sequence of Flavobacterium kingsejong AJ004.</title>
        <authorList>
            <person name="Lee P.C."/>
        </authorList>
    </citation>
    <scope>NUCLEOTIDE SEQUENCE [LARGE SCALE GENOMIC DNA]</scope>
    <source>
        <strain evidence="16 17">AJ004</strain>
    </source>
</reference>
<dbReference type="CDD" id="cd09603">
    <property type="entry name" value="M1_APN_like"/>
    <property type="match status" value="1"/>
</dbReference>
<keyword evidence="17" id="KW-1185">Reference proteome</keyword>
<keyword evidence="7" id="KW-0645">Protease</keyword>
<evidence type="ECO:0000259" key="13">
    <source>
        <dbReference type="Pfam" id="PF01433"/>
    </source>
</evidence>
<evidence type="ECO:0000256" key="7">
    <source>
        <dbReference type="ARBA" id="ARBA00022670"/>
    </source>
</evidence>
<feature type="domain" description="Secretion system C-terminal sorting" evidence="15">
    <location>
        <begin position="570"/>
        <end position="637"/>
    </location>
</feature>
<dbReference type="InterPro" id="IPR050344">
    <property type="entry name" value="Peptidase_M1_aminopeptidases"/>
</dbReference>
<dbReference type="GO" id="GO:0005615">
    <property type="term" value="C:extracellular space"/>
    <property type="evidence" value="ECO:0007669"/>
    <property type="project" value="TreeGrafter"/>
</dbReference>
<dbReference type="SUPFAM" id="SSF63737">
    <property type="entry name" value="Leukotriene A4 hydrolase N-terminal domain"/>
    <property type="match status" value="1"/>
</dbReference>
<dbReference type="Pfam" id="PF17900">
    <property type="entry name" value="Peptidase_M1_N"/>
    <property type="match status" value="1"/>
</dbReference>
<dbReference type="InterPro" id="IPR014782">
    <property type="entry name" value="Peptidase_M1_dom"/>
</dbReference>
<accession>A0A2S1LLZ0</accession>
<evidence type="ECO:0000256" key="8">
    <source>
        <dbReference type="ARBA" id="ARBA00022723"/>
    </source>
</evidence>
<keyword evidence="12" id="KW-0482">Metalloprotease</keyword>
<dbReference type="EMBL" id="CP020919">
    <property type="protein sequence ID" value="AWG24772.1"/>
    <property type="molecule type" value="Genomic_DNA"/>
</dbReference>
<dbReference type="GO" id="GO:0016285">
    <property type="term" value="F:alanyl aminopeptidase activity"/>
    <property type="evidence" value="ECO:0007669"/>
    <property type="project" value="UniProtKB-EC"/>
</dbReference>
<gene>
    <name evidence="16" type="ORF">FK004_05790</name>
</gene>
<dbReference type="GO" id="GO:0016020">
    <property type="term" value="C:membrane"/>
    <property type="evidence" value="ECO:0007669"/>
    <property type="project" value="TreeGrafter"/>
</dbReference>
<dbReference type="PANTHER" id="PTHR11533:SF174">
    <property type="entry name" value="PUROMYCIN-SENSITIVE AMINOPEPTIDASE-RELATED"/>
    <property type="match status" value="1"/>
</dbReference>
<protein>
    <recommendedName>
        <fullName evidence="5">Aminopeptidase N</fullName>
        <ecNumber evidence="4">3.4.11.2</ecNumber>
    </recommendedName>
</protein>
<keyword evidence="9" id="KW-0732">Signal</keyword>
<evidence type="ECO:0000256" key="10">
    <source>
        <dbReference type="ARBA" id="ARBA00022801"/>
    </source>
</evidence>
<dbReference type="RefSeq" id="WP_108736402.1">
    <property type="nucleotide sequence ID" value="NZ_CP020919.1"/>
</dbReference>
<dbReference type="GO" id="GO:0070006">
    <property type="term" value="F:metalloaminopeptidase activity"/>
    <property type="evidence" value="ECO:0007669"/>
    <property type="project" value="TreeGrafter"/>
</dbReference>
<sequence>MKTVCYFLLMLSATISSGQSIQEKTGTIAEAEAKAASALINFTSNANTANYDVVYHRLRFTVNPAQYNIQGNVTTHFRAVTPMNTVTFDLSNQLTVSSVKQRNTTLAYTQNTNNELVITLPQQQATGVLDSVTIVYQGAPPTGNDSFATSTHSGTPILWTLSEPYGALDWWPCKQDLVDKADAIDVYITAPQQYTSVSNGLQVGQTTANGQKTTHFRHNYPIPAYLIAIAVTNYQIYTQQAGTAPNNFPIVNYIYPESMATVQTQLAVTLPIMNLYESLFETYPFASEKYGHAQFGWGGGMEHTTVSFMGGFDRELIAHELGHQWFGDKITCGSWKDIWLNEGFATYLSGLVREHLDGPVPFVNWKKSLINNITSLPGGTLYLSDADLSSVNRIFSSRLSYNKGAMVVHMLRYILGDTHFYQGLRNYLADTNLAYGYAKTPDLKSHLEAVSGKNLTAFFNDWVYGQGYPKYTITAQNNTPGQVKFTVNQTSSIPAENTFFELPVPVRAFGSAGQQQDFVLDNTVNGEVFIRDIPFTVTSIAFNVNADIIAANSTATLSNTDFSMLSEVKLYPNPATGQLNLSLPQGVVLEKAVFQNVLGQNVLETGSQTQWNISGLASGVHFISILTSAGNQQLKFIKK</sequence>
<dbReference type="Proteomes" id="UP000244677">
    <property type="component" value="Chromosome"/>
</dbReference>